<comment type="caution">
    <text evidence="1">The sequence shown here is derived from an EMBL/GenBank/DDBJ whole genome shotgun (WGS) entry which is preliminary data.</text>
</comment>
<dbReference type="AlphaFoldDB" id="A0A8X6XW70"/>
<proteinExistence type="predicted"/>
<dbReference type="OrthoDB" id="6431353at2759"/>
<protein>
    <submittedName>
        <fullName evidence="1">Uncharacterized protein</fullName>
    </submittedName>
</protein>
<sequence>MPWIFAKFNSLYEKESFITFNQSQNFAPKSWDASKINLQTCIRRSDSVDSTEQPHNPFQKQALIPAAQKEIKPIEIPFLNVNPVRLHRSQPEISSILPNQSIRQNRCQSEIRKRTYTSSVGTIQSQPNKSTAKCSHVPRLSLGQYNASKTAVTSSLKPSFSKSKIINVTSDNPRILSKSPSDISTLTYKSKSNNDLLQSQIYSSMHLPPRKNMSAESDLSIVDYDLTPEEAASSENLIIRKNPRKKRKKKRTAIFHRPMRHKRKSTITVIE</sequence>
<dbReference type="Proteomes" id="UP000886998">
    <property type="component" value="Unassembled WGS sequence"/>
</dbReference>
<gene>
    <name evidence="1" type="ORF">TNIN_92401</name>
</gene>
<evidence type="ECO:0000313" key="1">
    <source>
        <dbReference type="EMBL" id="GFY60471.1"/>
    </source>
</evidence>
<reference evidence="1" key="1">
    <citation type="submission" date="2020-08" db="EMBL/GenBank/DDBJ databases">
        <title>Multicomponent nature underlies the extraordinary mechanical properties of spider dragline silk.</title>
        <authorList>
            <person name="Kono N."/>
            <person name="Nakamura H."/>
            <person name="Mori M."/>
            <person name="Yoshida Y."/>
            <person name="Ohtoshi R."/>
            <person name="Malay A.D."/>
            <person name="Moran D.A.P."/>
            <person name="Tomita M."/>
            <person name="Numata K."/>
            <person name="Arakawa K."/>
        </authorList>
    </citation>
    <scope>NUCLEOTIDE SEQUENCE</scope>
</reference>
<accession>A0A8X6XW70</accession>
<evidence type="ECO:0000313" key="2">
    <source>
        <dbReference type="Proteomes" id="UP000886998"/>
    </source>
</evidence>
<name>A0A8X6XW70_9ARAC</name>
<organism evidence="1 2">
    <name type="scientific">Trichonephila inaurata madagascariensis</name>
    <dbReference type="NCBI Taxonomy" id="2747483"/>
    <lineage>
        <taxon>Eukaryota</taxon>
        <taxon>Metazoa</taxon>
        <taxon>Ecdysozoa</taxon>
        <taxon>Arthropoda</taxon>
        <taxon>Chelicerata</taxon>
        <taxon>Arachnida</taxon>
        <taxon>Araneae</taxon>
        <taxon>Araneomorphae</taxon>
        <taxon>Entelegynae</taxon>
        <taxon>Araneoidea</taxon>
        <taxon>Nephilidae</taxon>
        <taxon>Trichonephila</taxon>
        <taxon>Trichonephila inaurata</taxon>
    </lineage>
</organism>
<dbReference type="EMBL" id="BMAV01013165">
    <property type="protein sequence ID" value="GFY60471.1"/>
    <property type="molecule type" value="Genomic_DNA"/>
</dbReference>
<keyword evidence="2" id="KW-1185">Reference proteome</keyword>